<reference evidence="1" key="1">
    <citation type="submission" date="2019-12" db="EMBL/GenBank/DDBJ databases">
        <authorList>
            <person name="Cremers G."/>
        </authorList>
    </citation>
    <scope>NUCLEOTIDE SEQUENCE</scope>
    <source>
        <strain evidence="1">Vvax</strain>
    </source>
</reference>
<dbReference type="PIRSF" id="PIRSF035170">
    <property type="entry name" value="HD_phosphohydro"/>
    <property type="match status" value="1"/>
</dbReference>
<sequence length="205" mass="23422">MTPEALRANWNSAWRALGAAAPDALCDELQRRYAEPQRRYHTMQHLGECLAWFEREQALAEHPGEVALALWFHDAVYDVRAHDNEARSADWARQALRAAGASESAAERVHALVMATRHDAVPEGRDAELLIDIDLSILGAERERFDEYERQVGTEYGFVPDEVRLPRRRAILQRFLDREAIYATPRMHAQLEARARLNLQRSIAG</sequence>
<dbReference type="AlphaFoldDB" id="A0A679JB02"/>
<dbReference type="PANTHER" id="PTHR21174:SF0">
    <property type="entry name" value="HD PHOSPHOHYDROLASE FAMILY PROTEIN-RELATED"/>
    <property type="match status" value="1"/>
</dbReference>
<evidence type="ECO:0008006" key="2">
    <source>
        <dbReference type="Google" id="ProtNLM"/>
    </source>
</evidence>
<dbReference type="RefSeq" id="WP_339094297.1">
    <property type="nucleotide sequence ID" value="NZ_LR743508.1"/>
</dbReference>
<organism evidence="1">
    <name type="scientific">Variovorax paradoxus</name>
    <dbReference type="NCBI Taxonomy" id="34073"/>
    <lineage>
        <taxon>Bacteria</taxon>
        <taxon>Pseudomonadati</taxon>
        <taxon>Pseudomonadota</taxon>
        <taxon>Betaproteobacteria</taxon>
        <taxon>Burkholderiales</taxon>
        <taxon>Comamonadaceae</taxon>
        <taxon>Variovorax</taxon>
    </lineage>
</organism>
<proteinExistence type="predicted"/>
<dbReference type="PANTHER" id="PTHR21174">
    <property type="match status" value="1"/>
</dbReference>
<evidence type="ECO:0000313" key="1">
    <source>
        <dbReference type="EMBL" id="CAA2110055.1"/>
    </source>
</evidence>
<accession>A0A679JB02</accession>
<gene>
    <name evidence="1" type="ORF">VVAX_06327</name>
</gene>
<name>A0A679JB02_VARPD</name>
<dbReference type="EMBL" id="LR743508">
    <property type="protein sequence ID" value="CAA2110055.1"/>
    <property type="molecule type" value="Genomic_DNA"/>
</dbReference>
<dbReference type="SUPFAM" id="SSF109604">
    <property type="entry name" value="HD-domain/PDEase-like"/>
    <property type="match status" value="1"/>
</dbReference>
<dbReference type="InterPro" id="IPR009218">
    <property type="entry name" value="HD_phosphohydro"/>
</dbReference>
<protein>
    <recommendedName>
        <fullName evidence="2">N-methyl-D-aspartate receptor NMDAR2C subunit</fullName>
    </recommendedName>
</protein>